<evidence type="ECO:0000313" key="9">
    <source>
        <dbReference type="EMBL" id="KAK5993526.1"/>
    </source>
</evidence>
<accession>A0ABR0SP23</accession>
<dbReference type="Pfam" id="PF17801">
    <property type="entry name" value="Melibiase_C"/>
    <property type="match status" value="1"/>
</dbReference>
<dbReference type="PANTHER" id="PTHR11452:SF33">
    <property type="entry name" value="ALPHA-GALACTOSIDASE 2"/>
    <property type="match status" value="1"/>
</dbReference>
<dbReference type="Pfam" id="PF16499">
    <property type="entry name" value="Melibiase_2"/>
    <property type="match status" value="1"/>
</dbReference>
<dbReference type="SUPFAM" id="SSF51445">
    <property type="entry name" value="(Trans)glycosidases"/>
    <property type="match status" value="1"/>
</dbReference>
<protein>
    <recommendedName>
        <fullName evidence="3">alpha-galactosidase</fullName>
        <ecNumber evidence="3">3.2.1.22</ecNumber>
    </recommendedName>
</protein>
<dbReference type="CDD" id="cd14792">
    <property type="entry name" value="GH27"/>
    <property type="match status" value="1"/>
</dbReference>
<evidence type="ECO:0000256" key="6">
    <source>
        <dbReference type="ARBA" id="ARBA00023295"/>
    </source>
</evidence>
<name>A0ABR0SP23_9HYPO</name>
<dbReference type="InterPro" id="IPR002241">
    <property type="entry name" value="Glyco_hydro_27"/>
</dbReference>
<dbReference type="InterPro" id="IPR041233">
    <property type="entry name" value="Melibiase_C"/>
</dbReference>
<feature type="domain" description="Alpha galactosidase C-terminal" evidence="8">
    <location>
        <begin position="532"/>
        <end position="618"/>
    </location>
</feature>
<dbReference type="SUPFAM" id="SSF51011">
    <property type="entry name" value="Glycosyl hydrolase domain"/>
    <property type="match status" value="1"/>
</dbReference>
<evidence type="ECO:0000256" key="3">
    <source>
        <dbReference type="ARBA" id="ARBA00012755"/>
    </source>
</evidence>
<keyword evidence="5" id="KW-0378">Hydrolase</keyword>
<keyword evidence="6" id="KW-0326">Glycosidase</keyword>
<evidence type="ECO:0000256" key="1">
    <source>
        <dbReference type="ARBA" id="ARBA00001255"/>
    </source>
</evidence>
<keyword evidence="10" id="KW-1185">Reference proteome</keyword>
<dbReference type="PANTHER" id="PTHR11452">
    <property type="entry name" value="ALPHA-GALACTOSIDASE/ALPHA-N-ACETYLGALACTOSAMINIDASE"/>
    <property type="match status" value="1"/>
</dbReference>
<feature type="signal peptide" evidence="7">
    <location>
        <begin position="1"/>
        <end position="21"/>
    </location>
</feature>
<dbReference type="InterPro" id="IPR013785">
    <property type="entry name" value="Aldolase_TIM"/>
</dbReference>
<dbReference type="InterPro" id="IPR017853">
    <property type="entry name" value="GH"/>
</dbReference>
<dbReference type="EC" id="3.2.1.22" evidence="3"/>
<proteinExistence type="inferred from homology"/>
<feature type="chain" id="PRO_5045673639" description="alpha-galactosidase" evidence="7">
    <location>
        <begin position="22"/>
        <end position="628"/>
    </location>
</feature>
<gene>
    <name evidence="9" type="ORF">PT974_06958</name>
</gene>
<evidence type="ECO:0000256" key="7">
    <source>
        <dbReference type="SAM" id="SignalP"/>
    </source>
</evidence>
<evidence type="ECO:0000313" key="10">
    <source>
        <dbReference type="Proteomes" id="UP001338125"/>
    </source>
</evidence>
<comment type="caution">
    <text evidence="9">The sequence shown here is derived from an EMBL/GenBank/DDBJ whole genome shotgun (WGS) entry which is preliminary data.</text>
</comment>
<reference evidence="9 10" key="1">
    <citation type="submission" date="2024-01" db="EMBL/GenBank/DDBJ databases">
        <title>Complete genome of Cladobotryum mycophilum ATHUM6906.</title>
        <authorList>
            <person name="Christinaki A.C."/>
            <person name="Myridakis A.I."/>
            <person name="Kouvelis V.N."/>
        </authorList>
    </citation>
    <scope>NUCLEOTIDE SEQUENCE [LARGE SCALE GENOMIC DNA]</scope>
    <source>
        <strain evidence="9 10">ATHUM6906</strain>
    </source>
</reference>
<sequence length="628" mass="68742">MPSTLLFLAVAGTALLRPVAAQTQCGGNLYAPGTVNFTSECYDAIKSCAAKFEANASLVDCNDGKGNIYMQQQANLQATGPNQNNDAVIAFQDILDLCILGGTTSATWGYSDNQWYWTAAGDACYTKDPNRKDVVPTRPAPYCIQHRESTLPDCYPQPDATSGPLKVLKTARTPNGFTSSARGWNTFGVQALKNGSEVVPSFHGQSGLFYTQEFVQIQCDVLSKPEFKAAGYDLCSLDSGWQAFDDVDEHGRIIYNHTRFNLPELASWLHGRGLKLGVYITPGVPCIAQNKTILGTDIKVGSVWNGNYDQIFCDWDFSKNGVQQWHDSVVKQWADWGVDMLKLDFITPGSPYNGANLVCDSSDAVRAYKKAIKNSGKKIRLDVSWKLCRNETWLPVWSELAESMRTDQDLDNYGTNTLMAWQVGQRAIENYRQYIGLQAQRNVPITIYPDMDNLFAANPEHLAGVNDSIRTTVMNHWLGAGANLIIGGDMTQVDALGLKLTTSRQSIAAADFFAKYPMQPRNPGTGSNAPKQLQAWIGGPSDDHKEAYVLVANYGPDQGAGNFGTQLHGAQNVTVSLKDLGIDGSTWCFTDIWQGTSTKVSSSYTALLTEGASQLLRLIKGNSCPTHH</sequence>
<organism evidence="9 10">
    <name type="scientific">Cladobotryum mycophilum</name>
    <dbReference type="NCBI Taxonomy" id="491253"/>
    <lineage>
        <taxon>Eukaryota</taxon>
        <taxon>Fungi</taxon>
        <taxon>Dikarya</taxon>
        <taxon>Ascomycota</taxon>
        <taxon>Pezizomycotina</taxon>
        <taxon>Sordariomycetes</taxon>
        <taxon>Hypocreomycetidae</taxon>
        <taxon>Hypocreales</taxon>
        <taxon>Hypocreaceae</taxon>
        <taxon>Cladobotryum</taxon>
    </lineage>
</organism>
<evidence type="ECO:0000256" key="4">
    <source>
        <dbReference type="ARBA" id="ARBA00022729"/>
    </source>
</evidence>
<dbReference type="Proteomes" id="UP001338125">
    <property type="component" value="Unassembled WGS sequence"/>
</dbReference>
<keyword evidence="4 7" id="KW-0732">Signal</keyword>
<dbReference type="Gene3D" id="3.20.20.70">
    <property type="entry name" value="Aldolase class I"/>
    <property type="match status" value="1"/>
</dbReference>
<dbReference type="Gene3D" id="2.60.40.1180">
    <property type="entry name" value="Golgi alpha-mannosidase II"/>
    <property type="match status" value="1"/>
</dbReference>
<evidence type="ECO:0000259" key="8">
    <source>
        <dbReference type="Pfam" id="PF17801"/>
    </source>
</evidence>
<comment type="catalytic activity">
    <reaction evidence="1">
        <text>Hydrolysis of terminal, non-reducing alpha-D-galactose residues in alpha-D-galactosides, including galactose oligosaccharides, galactomannans and galactolipids.</text>
        <dbReference type="EC" id="3.2.1.22"/>
    </reaction>
</comment>
<evidence type="ECO:0000256" key="2">
    <source>
        <dbReference type="ARBA" id="ARBA00009743"/>
    </source>
</evidence>
<dbReference type="InterPro" id="IPR013780">
    <property type="entry name" value="Glyco_hydro_b"/>
</dbReference>
<evidence type="ECO:0000256" key="5">
    <source>
        <dbReference type="ARBA" id="ARBA00022801"/>
    </source>
</evidence>
<comment type="similarity">
    <text evidence="2">Belongs to the glycosyl hydrolase 27 family.</text>
</comment>
<dbReference type="EMBL" id="JAVFKD010000012">
    <property type="protein sequence ID" value="KAK5993526.1"/>
    <property type="molecule type" value="Genomic_DNA"/>
</dbReference>